<dbReference type="EMBL" id="KN848068">
    <property type="protein sequence ID" value="KIX99915.1"/>
    <property type="molecule type" value="Genomic_DNA"/>
</dbReference>
<dbReference type="AlphaFoldDB" id="A0A0D2HDG3"/>
<comment type="subcellular location">
    <subcellularLocation>
        <location evidence="1 6">Cell membrane</location>
        <topology evidence="1 6">Lipid-anchor</topology>
        <topology evidence="1 6">GPI-anchor</topology>
    </subcellularLocation>
</comment>
<comment type="similarity">
    <text evidence="2 6">Belongs to the glycosyl hydrolase 72 family.</text>
</comment>
<keyword evidence="4" id="KW-0325">Glycoprotein</keyword>
<keyword evidence="10" id="KW-1185">Reference proteome</keyword>
<dbReference type="Gene3D" id="3.20.20.80">
    <property type="entry name" value="Glycosidases"/>
    <property type="match status" value="1"/>
</dbReference>
<reference evidence="9 10" key="1">
    <citation type="submission" date="2015-01" db="EMBL/GenBank/DDBJ databases">
        <title>The Genome Sequence of Fonsecaea multimorphosa CBS 102226.</title>
        <authorList>
            <consortium name="The Broad Institute Genomics Platform"/>
            <person name="Cuomo C."/>
            <person name="de Hoog S."/>
            <person name="Gorbushina A."/>
            <person name="Stielow B."/>
            <person name="Teixiera M."/>
            <person name="Abouelleil A."/>
            <person name="Chapman S.B."/>
            <person name="Priest M."/>
            <person name="Young S.K."/>
            <person name="Wortman J."/>
            <person name="Nusbaum C."/>
            <person name="Birren B."/>
        </authorList>
    </citation>
    <scope>NUCLEOTIDE SEQUENCE [LARGE SCALE GENOMIC DNA]</scope>
    <source>
        <strain evidence="9 10">CBS 102226</strain>
    </source>
</reference>
<accession>A0A0D2HDG3</accession>
<sequence length="501" mass="52303">MGAQPGLFFLVLAAICATINAIPTISAVGSKFFTSDGNQFYIKGVAYQLVEDDPLVNTTQCTLDAALMQQLGANTIRVYHVDASADHSGCMNAFAAVGIYLFVDMDSFTTYIRYDTDSSWTANKSASYRAVMDNFQQYDNTAGFFVGNEVLNTLADSGAAPYLLSAAADLKGYQDAKGYRKIPIGYSATDTAVLRPMLQDYLVCRPNVTERLDFYALNSYEWCGSTPTFQTSGYVELQALAENYPVPIFFSEDGCNTVPPRTFDDQAAIFGPQMVDTWSGAIIYEWIQETNDYGLVSYGPQVGADVNDGSIIVQGFTRQGVPTPISPDFTNLQQQWKTLTPTGVSSAQYAATVSTTVPACPSSTAGGWTVDPSAPLPTIGVGAVSAGMPSDVPKGSITVTPSAAGTPSPSTSLSVSASSTLPSVSTSQVSSTYRSTVTPSSISSKASSTASGSAAAGAASATTSKGAAGRSVSGPPSFTGVGFVGMVLSLATVGAGVMVWL</sequence>
<evidence type="ECO:0000256" key="8">
    <source>
        <dbReference type="SAM" id="Phobius"/>
    </source>
</evidence>
<keyword evidence="6" id="KW-0808">Transferase</keyword>
<dbReference type="GO" id="GO:0005886">
    <property type="term" value="C:plasma membrane"/>
    <property type="evidence" value="ECO:0007669"/>
    <property type="project" value="UniProtKB-SubCell"/>
</dbReference>
<dbReference type="EC" id="2.4.1.-" evidence="6"/>
<evidence type="ECO:0000256" key="6">
    <source>
        <dbReference type="RuleBase" id="RU361209"/>
    </source>
</evidence>
<evidence type="ECO:0000256" key="2">
    <source>
        <dbReference type="ARBA" id="ARBA00007528"/>
    </source>
</evidence>
<dbReference type="SUPFAM" id="SSF51445">
    <property type="entry name" value="(Trans)glycosidases"/>
    <property type="match status" value="1"/>
</dbReference>
<dbReference type="GO" id="GO:0042124">
    <property type="term" value="F:1,3-beta-glucanosyltransferase activity"/>
    <property type="evidence" value="ECO:0007669"/>
    <property type="project" value="TreeGrafter"/>
</dbReference>
<keyword evidence="3 6" id="KW-0732">Signal</keyword>
<keyword evidence="6" id="KW-0336">GPI-anchor</keyword>
<keyword evidence="5 6" id="KW-0449">Lipoprotein</keyword>
<evidence type="ECO:0000256" key="1">
    <source>
        <dbReference type="ARBA" id="ARBA00004609"/>
    </source>
</evidence>
<feature type="compositionally biased region" description="Low complexity" evidence="7">
    <location>
        <begin position="400"/>
        <end position="449"/>
    </location>
</feature>
<feature type="chain" id="PRO_5005112551" description="1,3-beta-glucanosyltransferase" evidence="6">
    <location>
        <begin position="22"/>
        <end position="501"/>
    </location>
</feature>
<dbReference type="GO" id="GO:0031505">
    <property type="term" value="P:fungal-type cell wall organization"/>
    <property type="evidence" value="ECO:0007669"/>
    <property type="project" value="TreeGrafter"/>
</dbReference>
<comment type="function">
    <text evidence="6">Splits internally a 1,3-beta-glucan molecule and transfers the newly generated reducing end (the donor) to the non-reducing end of another 1,3-beta-glucan molecule (the acceptor) forming a 1,3-beta linkage, resulting in the elongation of 1,3-beta-glucan chains in the cell wall.</text>
</comment>
<keyword evidence="8" id="KW-0812">Transmembrane</keyword>
<name>A0A0D2HDG3_9EURO</name>
<evidence type="ECO:0000256" key="5">
    <source>
        <dbReference type="ARBA" id="ARBA00023288"/>
    </source>
</evidence>
<dbReference type="PANTHER" id="PTHR31468:SF8">
    <property type="entry name" value="1,3-BETA-GLUCANOSYLTRANSFERASE GAS2"/>
    <property type="match status" value="1"/>
</dbReference>
<evidence type="ECO:0000313" key="10">
    <source>
        <dbReference type="Proteomes" id="UP000053411"/>
    </source>
</evidence>
<dbReference type="OrthoDB" id="421038at2759"/>
<evidence type="ECO:0000256" key="7">
    <source>
        <dbReference type="SAM" id="MobiDB-lite"/>
    </source>
</evidence>
<keyword evidence="8" id="KW-1133">Transmembrane helix</keyword>
<evidence type="ECO:0000256" key="4">
    <source>
        <dbReference type="ARBA" id="ARBA00023180"/>
    </source>
</evidence>
<dbReference type="InterPro" id="IPR017853">
    <property type="entry name" value="GH"/>
</dbReference>
<evidence type="ECO:0000256" key="3">
    <source>
        <dbReference type="ARBA" id="ARBA00022729"/>
    </source>
</evidence>
<gene>
    <name evidence="9" type="ORF">Z520_04552</name>
</gene>
<dbReference type="Proteomes" id="UP000053411">
    <property type="component" value="Unassembled WGS sequence"/>
</dbReference>
<proteinExistence type="inferred from homology"/>
<dbReference type="Pfam" id="PF03198">
    <property type="entry name" value="Glyco_hydro_72"/>
    <property type="match status" value="1"/>
</dbReference>
<feature type="signal peptide" evidence="6">
    <location>
        <begin position="1"/>
        <end position="21"/>
    </location>
</feature>
<dbReference type="GO" id="GO:0071970">
    <property type="term" value="P:fungal-type cell wall (1-&gt;3)-beta-D-glucan biosynthetic process"/>
    <property type="evidence" value="ECO:0007669"/>
    <property type="project" value="TreeGrafter"/>
</dbReference>
<protein>
    <recommendedName>
        <fullName evidence="6">1,3-beta-glucanosyltransferase</fullName>
        <ecNumber evidence="6">2.4.1.-</ecNumber>
    </recommendedName>
</protein>
<dbReference type="GeneID" id="27710298"/>
<keyword evidence="6 8" id="KW-0472">Membrane</keyword>
<evidence type="ECO:0000313" key="9">
    <source>
        <dbReference type="EMBL" id="KIX99915.1"/>
    </source>
</evidence>
<dbReference type="GO" id="GO:0098552">
    <property type="term" value="C:side of membrane"/>
    <property type="evidence" value="ECO:0007669"/>
    <property type="project" value="UniProtKB-KW"/>
</dbReference>
<dbReference type="InterPro" id="IPR004886">
    <property type="entry name" value="Glucanosyltransferase"/>
</dbReference>
<organism evidence="9 10">
    <name type="scientific">Fonsecaea multimorphosa CBS 102226</name>
    <dbReference type="NCBI Taxonomy" id="1442371"/>
    <lineage>
        <taxon>Eukaryota</taxon>
        <taxon>Fungi</taxon>
        <taxon>Dikarya</taxon>
        <taxon>Ascomycota</taxon>
        <taxon>Pezizomycotina</taxon>
        <taxon>Eurotiomycetes</taxon>
        <taxon>Chaetothyriomycetidae</taxon>
        <taxon>Chaetothyriales</taxon>
        <taxon>Herpotrichiellaceae</taxon>
        <taxon>Fonsecaea</taxon>
    </lineage>
</organism>
<dbReference type="PANTHER" id="PTHR31468">
    <property type="entry name" value="1,3-BETA-GLUCANOSYLTRANSFERASE GAS1"/>
    <property type="match status" value="1"/>
</dbReference>
<dbReference type="RefSeq" id="XP_016634038.1">
    <property type="nucleotide sequence ID" value="XM_016775058.1"/>
</dbReference>
<feature type="region of interest" description="Disordered" evidence="7">
    <location>
        <begin position="395"/>
        <end position="449"/>
    </location>
</feature>
<feature type="transmembrane region" description="Helical" evidence="8">
    <location>
        <begin position="480"/>
        <end position="500"/>
    </location>
</feature>
<dbReference type="VEuPathDB" id="FungiDB:Z520_04552"/>